<accession>A0A7S3PPM7</accession>
<name>A0A7S3PPM7_9STRA</name>
<evidence type="ECO:0000313" key="1">
    <source>
        <dbReference type="EMBL" id="CAE0446520.1"/>
    </source>
</evidence>
<organism evidence="1">
    <name type="scientific">Aplanochytrium stocchinoi</name>
    <dbReference type="NCBI Taxonomy" id="215587"/>
    <lineage>
        <taxon>Eukaryota</taxon>
        <taxon>Sar</taxon>
        <taxon>Stramenopiles</taxon>
        <taxon>Bigyra</taxon>
        <taxon>Labyrinthulomycetes</taxon>
        <taxon>Thraustochytrida</taxon>
        <taxon>Thraustochytriidae</taxon>
        <taxon>Aplanochytrium</taxon>
    </lineage>
</organism>
<protein>
    <submittedName>
        <fullName evidence="1">Uncharacterized protein</fullName>
    </submittedName>
</protein>
<sequence length="323" mass="37230">MTNETSTATEFAGTFIGAENWHNEYQRNNKGGGLKNLRCFPYCREKHVVKGFCGRGVKFELKRKTKGKPLYAWAEFVPKHIEGTVQIGTKLSSTKCKEQERSSKCLQNPYYKGHVVSENSRCVETVLFEFNKQKMGWNYSWHSNKHTSNIEHCLVVYVFKPNSDSDLVCCAKFKSPYFKLYSRRKGEQIKNMTMAASCCTMPHNHHQFHLQHQLPNQLFSQNQPNTLHRKRALAFNANTIIDHQLKKPKFIMAPTQPLTTANMDKLQLIAEQQLLHTMPGYISLNNSTTSPNQVPIQMPLYPGQIQLPALYTHNQLPYNLTYL</sequence>
<gene>
    <name evidence="1" type="ORF">ASTO00021_LOCUS16511</name>
</gene>
<dbReference type="EMBL" id="HBIN01021539">
    <property type="protein sequence ID" value="CAE0446520.1"/>
    <property type="molecule type" value="Transcribed_RNA"/>
</dbReference>
<dbReference type="AlphaFoldDB" id="A0A7S3PPM7"/>
<proteinExistence type="predicted"/>
<reference evidence="1" key="1">
    <citation type="submission" date="2021-01" db="EMBL/GenBank/DDBJ databases">
        <authorList>
            <person name="Corre E."/>
            <person name="Pelletier E."/>
            <person name="Niang G."/>
            <person name="Scheremetjew M."/>
            <person name="Finn R."/>
            <person name="Kale V."/>
            <person name="Holt S."/>
            <person name="Cochrane G."/>
            <person name="Meng A."/>
            <person name="Brown T."/>
            <person name="Cohen L."/>
        </authorList>
    </citation>
    <scope>NUCLEOTIDE SEQUENCE</scope>
    <source>
        <strain evidence="1">GSBS06</strain>
    </source>
</reference>